<name>A0AA38LH90_TAXCH</name>
<comment type="caution">
    <text evidence="2">The sequence shown here is derived from an EMBL/GenBank/DDBJ whole genome shotgun (WGS) entry which is preliminary data.</text>
</comment>
<keyword evidence="3" id="KW-1185">Reference proteome</keyword>
<evidence type="ECO:0000313" key="3">
    <source>
        <dbReference type="Proteomes" id="UP000824469"/>
    </source>
</evidence>
<protein>
    <submittedName>
        <fullName evidence="2">Uncharacterized protein</fullName>
    </submittedName>
</protein>
<dbReference type="Proteomes" id="UP000824469">
    <property type="component" value="Unassembled WGS sequence"/>
</dbReference>
<organism evidence="2 3">
    <name type="scientific">Taxus chinensis</name>
    <name type="common">Chinese yew</name>
    <name type="synonym">Taxus wallichiana var. chinensis</name>
    <dbReference type="NCBI Taxonomy" id="29808"/>
    <lineage>
        <taxon>Eukaryota</taxon>
        <taxon>Viridiplantae</taxon>
        <taxon>Streptophyta</taxon>
        <taxon>Embryophyta</taxon>
        <taxon>Tracheophyta</taxon>
        <taxon>Spermatophyta</taxon>
        <taxon>Pinopsida</taxon>
        <taxon>Pinidae</taxon>
        <taxon>Conifers II</taxon>
        <taxon>Cupressales</taxon>
        <taxon>Taxaceae</taxon>
        <taxon>Taxus</taxon>
    </lineage>
</organism>
<dbReference type="EMBL" id="JAHRHJ020000003">
    <property type="protein sequence ID" value="KAH9322340.1"/>
    <property type="molecule type" value="Genomic_DNA"/>
</dbReference>
<reference evidence="2 3" key="1">
    <citation type="journal article" date="2021" name="Nat. Plants">
        <title>The Taxus genome provides insights into paclitaxel biosynthesis.</title>
        <authorList>
            <person name="Xiong X."/>
            <person name="Gou J."/>
            <person name="Liao Q."/>
            <person name="Li Y."/>
            <person name="Zhou Q."/>
            <person name="Bi G."/>
            <person name="Li C."/>
            <person name="Du R."/>
            <person name="Wang X."/>
            <person name="Sun T."/>
            <person name="Guo L."/>
            <person name="Liang H."/>
            <person name="Lu P."/>
            <person name="Wu Y."/>
            <person name="Zhang Z."/>
            <person name="Ro D.K."/>
            <person name="Shang Y."/>
            <person name="Huang S."/>
            <person name="Yan J."/>
        </authorList>
    </citation>
    <scope>NUCLEOTIDE SEQUENCE [LARGE SCALE GENOMIC DNA]</scope>
    <source>
        <strain evidence="2">Ta-2019</strain>
    </source>
</reference>
<sequence>MKDANWPVRPKRGTVAQGKSGRRDAESQFGRRRRKSTNCSGHLGREDAKDAKRQSGREKREPISG</sequence>
<feature type="region of interest" description="Disordered" evidence="1">
    <location>
        <begin position="1"/>
        <end position="65"/>
    </location>
</feature>
<evidence type="ECO:0000313" key="2">
    <source>
        <dbReference type="EMBL" id="KAH9322340.1"/>
    </source>
</evidence>
<feature type="compositionally biased region" description="Basic and acidic residues" evidence="1">
    <location>
        <begin position="43"/>
        <end position="65"/>
    </location>
</feature>
<evidence type="ECO:0000256" key="1">
    <source>
        <dbReference type="SAM" id="MobiDB-lite"/>
    </source>
</evidence>
<dbReference type="AlphaFoldDB" id="A0AA38LH90"/>
<accession>A0AA38LH90</accession>
<proteinExistence type="predicted"/>
<gene>
    <name evidence="2" type="ORF">KI387_016979</name>
</gene>
<feature type="non-terminal residue" evidence="2">
    <location>
        <position position="65"/>
    </location>
</feature>